<dbReference type="RefSeq" id="WP_034562354.1">
    <property type="nucleotide sequence ID" value="NZ_CAMCCI010000047.1"/>
</dbReference>
<reference evidence="1 2" key="1">
    <citation type="journal article" date="2014" name="Genome Announc.">
        <title>Draft genome sequences of eight enterohepatic helicobacter species isolated from both laboratory and wild rodents.</title>
        <authorList>
            <person name="Sheh A."/>
            <person name="Shen Z."/>
            <person name="Fox J.G."/>
        </authorList>
    </citation>
    <scope>NUCLEOTIDE SEQUENCE [LARGE SCALE GENOMIC DNA]</scope>
    <source>
        <strain evidence="1 2">ATCC 49320</strain>
    </source>
</reference>
<evidence type="ECO:0000313" key="2">
    <source>
        <dbReference type="Proteomes" id="UP000029857"/>
    </source>
</evidence>
<dbReference type="Proteomes" id="UP000029857">
    <property type="component" value="Unassembled WGS sequence"/>
</dbReference>
<dbReference type="EMBL" id="JRPJ02000007">
    <property type="protein sequence ID" value="TLE11282.1"/>
    <property type="molecule type" value="Genomic_DNA"/>
</dbReference>
<accession>A0A4U8UAJ6</accession>
<name>A0A4U8UAJ6_9HELI</name>
<evidence type="ECO:0000313" key="1">
    <source>
        <dbReference type="EMBL" id="TLE11282.1"/>
    </source>
</evidence>
<protein>
    <submittedName>
        <fullName evidence="1">Uncharacterized protein</fullName>
    </submittedName>
</protein>
<proteinExistence type="predicted"/>
<organism evidence="1 2">
    <name type="scientific">Helicobacter bilis</name>
    <dbReference type="NCBI Taxonomy" id="37372"/>
    <lineage>
        <taxon>Bacteria</taxon>
        <taxon>Pseudomonadati</taxon>
        <taxon>Campylobacterota</taxon>
        <taxon>Epsilonproteobacteria</taxon>
        <taxon>Campylobacterales</taxon>
        <taxon>Helicobacteraceae</taxon>
        <taxon>Helicobacter</taxon>
    </lineage>
</organism>
<comment type="caution">
    <text evidence="1">The sequence shown here is derived from an EMBL/GenBank/DDBJ whole genome shotgun (WGS) entry which is preliminary data.</text>
</comment>
<dbReference type="AlphaFoldDB" id="A0A4U8UAJ6"/>
<gene>
    <name evidence="1" type="ORF">LS79_003165</name>
</gene>
<sequence>MYETEFKRITQEKKESLKKVKRYANASEAELLQDAQRRTTSELSKSRMAASRDQYDRIRKSGIDINSLDSHKQVIFDSLEDLQKSLEEYVGSSGRYMPFTRNVRIKFQTDSFKDVNIIDTPGVNDPVVSREQRTRDELGKCDIYRITCWAVYE</sequence>